<dbReference type="Proteomes" id="UP000342249">
    <property type="component" value="Unassembled WGS sequence"/>
</dbReference>
<name>A0A5N7J8G8_9CLOT</name>
<reference evidence="1 2" key="1">
    <citation type="journal article" date="2019" name="Lett. Appl. Microbiol.">
        <title>A case of 'blown pack' spoilage of vacuum-packaged pork likely associated with Clostridium estertheticum in Canada.</title>
        <authorList>
            <person name="Zhang P."/>
            <person name="Ward P."/>
            <person name="McMullen L.M."/>
            <person name="Yang X."/>
        </authorList>
    </citation>
    <scope>NUCLEOTIDE SEQUENCE [LARGE SCALE GENOMIC DNA]</scope>
    <source>
        <strain evidence="1 2">MA19</strain>
    </source>
</reference>
<protein>
    <submittedName>
        <fullName evidence="1">HNH endonuclease</fullName>
    </submittedName>
</protein>
<sequence>MKKYAGKTYELNGDLAEKYPNGVRFTEEGFPDFKPYSTKTVTVDNLEGDAYYDFIKTNKKAEFDSTPEGYTWHHVEDGKTMELVPSDLHGKVRHTGGASLIRKGIRP</sequence>
<dbReference type="RefSeq" id="WP_162523373.1">
    <property type="nucleotide sequence ID" value="NZ_SPSF01000073.1"/>
</dbReference>
<proteinExistence type="predicted"/>
<keyword evidence="1" id="KW-0255">Endonuclease</keyword>
<keyword evidence="1" id="KW-0540">Nuclease</keyword>
<dbReference type="AlphaFoldDB" id="A0A5N7J8G8"/>
<keyword evidence="1" id="KW-0378">Hydrolase</keyword>
<evidence type="ECO:0000313" key="2">
    <source>
        <dbReference type="Proteomes" id="UP000342249"/>
    </source>
</evidence>
<accession>A0A5N7J8G8</accession>
<evidence type="ECO:0000313" key="1">
    <source>
        <dbReference type="EMBL" id="MPQ64995.1"/>
    </source>
</evidence>
<dbReference type="GO" id="GO:0004519">
    <property type="term" value="F:endonuclease activity"/>
    <property type="evidence" value="ECO:0007669"/>
    <property type="project" value="UniProtKB-KW"/>
</dbReference>
<dbReference type="Pfam" id="PF14414">
    <property type="entry name" value="WHH"/>
    <property type="match status" value="1"/>
</dbReference>
<comment type="caution">
    <text evidence="1">The sequence shown here is derived from an EMBL/GenBank/DDBJ whole genome shotgun (WGS) entry which is preliminary data.</text>
</comment>
<gene>
    <name evidence="1" type="ORF">E4V82_23315</name>
</gene>
<dbReference type="EMBL" id="SPSF01000073">
    <property type="protein sequence ID" value="MPQ64995.1"/>
    <property type="molecule type" value="Genomic_DNA"/>
</dbReference>
<organism evidence="1 2">
    <name type="scientific">Clostridium estertheticum</name>
    <dbReference type="NCBI Taxonomy" id="238834"/>
    <lineage>
        <taxon>Bacteria</taxon>
        <taxon>Bacillati</taxon>
        <taxon>Bacillota</taxon>
        <taxon>Clostridia</taxon>
        <taxon>Eubacteriales</taxon>
        <taxon>Clostridiaceae</taxon>
        <taxon>Clostridium</taxon>
    </lineage>
</organism>
<dbReference type="InterPro" id="IPR032869">
    <property type="entry name" value="WHH_dom_containing"/>
</dbReference>